<sequence>MCLALSPDIGGLLFGYDTDVISDALLYIRDEYKSVDKHTWLQASNFHLIIL</sequence>
<gene>
    <name evidence="1" type="ORF">PHJA_001595200</name>
</gene>
<evidence type="ECO:0000313" key="2">
    <source>
        <dbReference type="Proteomes" id="UP000653305"/>
    </source>
</evidence>
<reference evidence="1" key="1">
    <citation type="submission" date="2020-07" db="EMBL/GenBank/DDBJ databases">
        <title>Ethylene signaling mediates host invasion by parasitic plants.</title>
        <authorList>
            <person name="Yoshida S."/>
        </authorList>
    </citation>
    <scope>NUCLEOTIDE SEQUENCE</scope>
    <source>
        <strain evidence="1">Okayama</strain>
    </source>
</reference>
<organism evidence="1 2">
    <name type="scientific">Phtheirospermum japonicum</name>
    <dbReference type="NCBI Taxonomy" id="374723"/>
    <lineage>
        <taxon>Eukaryota</taxon>
        <taxon>Viridiplantae</taxon>
        <taxon>Streptophyta</taxon>
        <taxon>Embryophyta</taxon>
        <taxon>Tracheophyta</taxon>
        <taxon>Spermatophyta</taxon>
        <taxon>Magnoliopsida</taxon>
        <taxon>eudicotyledons</taxon>
        <taxon>Gunneridae</taxon>
        <taxon>Pentapetalae</taxon>
        <taxon>asterids</taxon>
        <taxon>lamiids</taxon>
        <taxon>Lamiales</taxon>
        <taxon>Orobanchaceae</taxon>
        <taxon>Orobanchaceae incertae sedis</taxon>
        <taxon>Phtheirospermum</taxon>
    </lineage>
</organism>
<accession>A0A830CBU8</accession>
<dbReference type="AlphaFoldDB" id="A0A830CBU8"/>
<comment type="caution">
    <text evidence="1">The sequence shown here is derived from an EMBL/GenBank/DDBJ whole genome shotgun (WGS) entry which is preliminary data.</text>
</comment>
<evidence type="ECO:0000313" key="1">
    <source>
        <dbReference type="EMBL" id="GFP94508.1"/>
    </source>
</evidence>
<dbReference type="EMBL" id="BMAC01000353">
    <property type="protein sequence ID" value="GFP94508.1"/>
    <property type="molecule type" value="Genomic_DNA"/>
</dbReference>
<name>A0A830CBU8_9LAMI</name>
<proteinExistence type="predicted"/>
<dbReference type="Proteomes" id="UP000653305">
    <property type="component" value="Unassembled WGS sequence"/>
</dbReference>
<protein>
    <submittedName>
        <fullName evidence="1">Probable inositol transporter 2</fullName>
    </submittedName>
</protein>
<dbReference type="OrthoDB" id="1716831at2759"/>
<keyword evidence="2" id="KW-1185">Reference proteome</keyword>